<evidence type="ECO:0000313" key="2">
    <source>
        <dbReference type="Proteomes" id="UP000176774"/>
    </source>
</evidence>
<dbReference type="Gene3D" id="3.30.420.40">
    <property type="match status" value="2"/>
</dbReference>
<dbReference type="PIRSF" id="PIRSF019169">
    <property type="entry name" value="PilM"/>
    <property type="match status" value="1"/>
</dbReference>
<dbReference type="SUPFAM" id="SSF53067">
    <property type="entry name" value="Actin-like ATPase domain"/>
    <property type="match status" value="2"/>
</dbReference>
<dbReference type="AlphaFoldDB" id="A0A1G2IE59"/>
<dbReference type="InterPro" id="IPR005883">
    <property type="entry name" value="PilM"/>
</dbReference>
<dbReference type="PANTHER" id="PTHR32432:SF3">
    <property type="entry name" value="ETHANOLAMINE UTILIZATION PROTEIN EUTJ"/>
    <property type="match status" value="1"/>
</dbReference>
<dbReference type="Gene3D" id="3.30.1490.300">
    <property type="match status" value="1"/>
</dbReference>
<accession>A0A1G2IE59</accession>
<dbReference type="NCBIfam" id="TIGR01175">
    <property type="entry name" value="pilM"/>
    <property type="match status" value="1"/>
</dbReference>
<gene>
    <name evidence="1" type="ORF">A2908_01840</name>
</gene>
<evidence type="ECO:0008006" key="3">
    <source>
        <dbReference type="Google" id="ProtNLM"/>
    </source>
</evidence>
<proteinExistence type="predicted"/>
<dbReference type="EMBL" id="MHPA01000016">
    <property type="protein sequence ID" value="OGZ73049.1"/>
    <property type="molecule type" value="Genomic_DNA"/>
</dbReference>
<dbReference type="STRING" id="1802214.A2908_01840"/>
<dbReference type="PANTHER" id="PTHR32432">
    <property type="entry name" value="CELL DIVISION PROTEIN FTSA-RELATED"/>
    <property type="match status" value="1"/>
</dbReference>
<reference evidence="1 2" key="1">
    <citation type="journal article" date="2016" name="Nat. Commun.">
        <title>Thousands of microbial genomes shed light on interconnected biogeochemical processes in an aquifer system.</title>
        <authorList>
            <person name="Anantharaman K."/>
            <person name="Brown C.T."/>
            <person name="Hug L.A."/>
            <person name="Sharon I."/>
            <person name="Castelle C.J."/>
            <person name="Probst A.J."/>
            <person name="Thomas B.C."/>
            <person name="Singh A."/>
            <person name="Wilkins M.J."/>
            <person name="Karaoz U."/>
            <person name="Brodie E.L."/>
            <person name="Williams K.H."/>
            <person name="Hubbard S.S."/>
            <person name="Banfield J.F."/>
        </authorList>
    </citation>
    <scope>NUCLEOTIDE SEQUENCE [LARGE SCALE GENOMIC DNA]</scope>
</reference>
<dbReference type="CDD" id="cd24049">
    <property type="entry name" value="ASKHA_NBD_PilM"/>
    <property type="match status" value="1"/>
</dbReference>
<dbReference type="InterPro" id="IPR043129">
    <property type="entry name" value="ATPase_NBD"/>
</dbReference>
<dbReference type="Proteomes" id="UP000176774">
    <property type="component" value="Unassembled WGS sequence"/>
</dbReference>
<comment type="caution">
    <text evidence="1">The sequence shown here is derived from an EMBL/GenBank/DDBJ whole genome shotgun (WGS) entry which is preliminary data.</text>
</comment>
<evidence type="ECO:0000313" key="1">
    <source>
        <dbReference type="EMBL" id="OGZ73049.1"/>
    </source>
</evidence>
<dbReference type="Pfam" id="PF11104">
    <property type="entry name" value="PilM_2"/>
    <property type="match status" value="1"/>
</dbReference>
<sequence>MFNPFKMFFPKKMIGVDIGTSSVKVVEISRWGEGKTLENYGEIKSEYLYKESLSNTQKGSYLLSNNVTSEAIRGILEEAKIKTKEAIFSIPDFSTFCTSFDIPFMTEKEIPEAIRYNASQYITLPISEVTLDWKIMPNSPGSKNSSFGVFLLAVPNQVIQEYQAMAKMAGLQLYALEAEALGITRALIRNNKKIVCLVDIGVQSSTINIIEKGFLKKSYSFTFNSSQLSNVVSSGLGVALDQAENIKNKEGLLHPRSDVVKTLYLLLSPLLIEIKGVCAEFLHGGQKQIDEIFLTGGTANLPGLKEYFAESLKKEVYVPNCFSEFLYPPILDQTLKIMAPRFSAATGVALGGLEK</sequence>
<name>A0A1G2IE59_9BACT</name>
<organism evidence="1 2">
    <name type="scientific">Candidatus Staskawiczbacteria bacterium RIFCSPLOWO2_01_FULL_38_12b</name>
    <dbReference type="NCBI Taxonomy" id="1802214"/>
    <lineage>
        <taxon>Bacteria</taxon>
        <taxon>Candidatus Staskawicziibacteriota</taxon>
    </lineage>
</organism>
<dbReference type="InterPro" id="IPR050696">
    <property type="entry name" value="FtsA/MreB"/>
</dbReference>
<protein>
    <recommendedName>
        <fullName evidence="3">SHS2 domain-containing protein</fullName>
    </recommendedName>
</protein>